<organism evidence="2 3">
    <name type="scientific">Collibacillus ludicampi</name>
    <dbReference type="NCBI Taxonomy" id="2771369"/>
    <lineage>
        <taxon>Bacteria</taxon>
        <taxon>Bacillati</taxon>
        <taxon>Bacillota</taxon>
        <taxon>Bacilli</taxon>
        <taxon>Bacillales</taxon>
        <taxon>Alicyclobacillaceae</taxon>
        <taxon>Collibacillus</taxon>
    </lineage>
</organism>
<keyword evidence="1" id="KW-0732">Signal</keyword>
<feature type="signal peptide" evidence="1">
    <location>
        <begin position="1"/>
        <end position="22"/>
    </location>
</feature>
<evidence type="ECO:0000313" key="3">
    <source>
        <dbReference type="Proteomes" id="UP001057291"/>
    </source>
</evidence>
<keyword evidence="3" id="KW-1185">Reference proteome</keyword>
<accession>A0AAV4LI76</accession>
<gene>
    <name evidence="2" type="ORF">DNHGIG_29680</name>
</gene>
<evidence type="ECO:0000313" key="2">
    <source>
        <dbReference type="EMBL" id="GIM47419.1"/>
    </source>
</evidence>
<protein>
    <recommendedName>
        <fullName evidence="4">Copper amine oxidase-like N-terminal domain-containing protein</fullName>
    </recommendedName>
</protein>
<name>A0AAV4LI76_9BACL</name>
<dbReference type="AlphaFoldDB" id="A0AAV4LI76"/>
<evidence type="ECO:0000256" key="1">
    <source>
        <dbReference type="SAM" id="SignalP"/>
    </source>
</evidence>
<dbReference type="Proteomes" id="UP001057291">
    <property type="component" value="Unassembled WGS sequence"/>
</dbReference>
<sequence>MWRFVISIIAFLQILASSPALPVSAEKVQSYAGKSDMKEENSLLRYEDVDIQLPVKHVAKNGDYLSDIVSFVPLFDLHVERQQDKILIYKGSHLLVARVGQRGALLDGRFVLLHASPELRGEHILLPIKQTMALLQIPCREERGQIVITCSLHLINDLHKAISSIDDTKQRIGFVGILGPERFVVAVRPIIHGTYHGFSGMYELRKEHTWKASKLRMISDTSASVYLEWMPNGTVLENVAVDQRPEFVFVESCSCAGRYHYATMFTVTEMGIQSIWYSSAIFSHVVKNGSRYELVTIKKENIPEKNSGLLPYWIIHETWNGQSFVVTKEEYHDPSKDKR</sequence>
<evidence type="ECO:0008006" key="4">
    <source>
        <dbReference type="Google" id="ProtNLM"/>
    </source>
</evidence>
<dbReference type="RefSeq" id="WP_282200396.1">
    <property type="nucleotide sequence ID" value="NZ_BOQE01000001.1"/>
</dbReference>
<dbReference type="EMBL" id="BOQE01000001">
    <property type="protein sequence ID" value="GIM47419.1"/>
    <property type="molecule type" value="Genomic_DNA"/>
</dbReference>
<comment type="caution">
    <text evidence="2">The sequence shown here is derived from an EMBL/GenBank/DDBJ whole genome shotgun (WGS) entry which is preliminary data.</text>
</comment>
<proteinExistence type="predicted"/>
<feature type="chain" id="PRO_5043539883" description="Copper amine oxidase-like N-terminal domain-containing protein" evidence="1">
    <location>
        <begin position="23"/>
        <end position="339"/>
    </location>
</feature>
<reference evidence="2" key="1">
    <citation type="journal article" date="2023" name="Int. J. Syst. Evol. Microbiol.">
        <title>Collibacillus ludicampi gen. nov., sp. nov., a new soil bacterium of the family Alicyclobacillaceae.</title>
        <authorList>
            <person name="Jojima T."/>
            <person name="Ioku Y."/>
            <person name="Fukuta Y."/>
            <person name="Shirasaka N."/>
            <person name="Matsumura Y."/>
            <person name="Mori M."/>
        </authorList>
    </citation>
    <scope>NUCLEOTIDE SEQUENCE</scope>
    <source>
        <strain evidence="2">TP075</strain>
    </source>
</reference>